<feature type="compositionally biased region" description="Polar residues" evidence="1">
    <location>
        <begin position="99"/>
        <end position="110"/>
    </location>
</feature>
<evidence type="ECO:0000313" key="3">
    <source>
        <dbReference type="Proteomes" id="UP000184076"/>
    </source>
</evidence>
<keyword evidence="3" id="KW-1185">Reference proteome</keyword>
<reference evidence="3" key="1">
    <citation type="submission" date="2016-11" db="EMBL/GenBank/DDBJ databases">
        <authorList>
            <person name="Varghese N."/>
            <person name="Submissions S."/>
        </authorList>
    </citation>
    <scope>NUCLEOTIDE SEQUENCE [LARGE SCALE GENOMIC DNA]</scope>
    <source>
        <strain evidence="3">DSM 9756</strain>
    </source>
</reference>
<dbReference type="InterPro" id="IPR016936">
    <property type="entry name" value="UCP029693"/>
</dbReference>
<dbReference type="RefSeq" id="WP_084076400.1">
    <property type="nucleotide sequence ID" value="NZ_FQVB01000019.1"/>
</dbReference>
<protein>
    <recommendedName>
        <fullName evidence="4">DUF2333 family protein</fullName>
    </recommendedName>
</protein>
<evidence type="ECO:0000256" key="1">
    <source>
        <dbReference type="SAM" id="MobiDB-lite"/>
    </source>
</evidence>
<evidence type="ECO:0000313" key="2">
    <source>
        <dbReference type="EMBL" id="SHF50472.1"/>
    </source>
</evidence>
<proteinExistence type="predicted"/>
<feature type="compositionally biased region" description="Polar residues" evidence="1">
    <location>
        <begin position="63"/>
        <end position="72"/>
    </location>
</feature>
<accession>A0A1M5C7U9</accession>
<gene>
    <name evidence="2" type="ORF">SAMN02745206_02125</name>
</gene>
<dbReference type="AlphaFoldDB" id="A0A1M5C7U9"/>
<sequence>MVRQRQLPFGCSCGRLRRIAVVAAGVAVLFWLLSTGPHQALALQKHSLEPSGQRPSGAMTPQDHGTTSQAPQKASPEGHGAPQPDWVQPAAPAPHGKTAAQSAGKGTSLTPIREPAPHGVPATPLLPSHGEEKPGAPAAHAPLAEALHGEEEGVHLPEISPTPGVTFVETMINLMEHELNGRFLGWRPNDLILGRFTDNINNYQLGVLEAMRFTTLRLKDSLTRMGEADTYDRDLENALNLFMNKATLFWFPSAESSYSEAVEHLKKFLEKLKTGRRSFYYRVDNFMSLITSYGDLLGNVNKSLIIDRHGDGSPVSFFEVDDYFYYAKGVAHVMYEILKVARVGFKDQLVTIDAVDIMDEILHELHRVEEMDPWIVLDGDLDGFIANHRANINAPLSEVAHLFAIISRF</sequence>
<evidence type="ECO:0008006" key="4">
    <source>
        <dbReference type="Google" id="ProtNLM"/>
    </source>
</evidence>
<dbReference type="STRING" id="1121391.SAMN02745206_02125"/>
<dbReference type="Pfam" id="PF10095">
    <property type="entry name" value="DUF2333"/>
    <property type="match status" value="2"/>
</dbReference>
<dbReference type="Proteomes" id="UP000184076">
    <property type="component" value="Unassembled WGS sequence"/>
</dbReference>
<dbReference type="EMBL" id="FQVB01000019">
    <property type="protein sequence ID" value="SHF50472.1"/>
    <property type="molecule type" value="Genomic_DNA"/>
</dbReference>
<feature type="region of interest" description="Disordered" evidence="1">
    <location>
        <begin position="47"/>
        <end position="138"/>
    </location>
</feature>
<name>A0A1M5C7U9_9BACT</name>
<dbReference type="OrthoDB" id="5498048at2"/>
<organism evidence="2 3">
    <name type="scientific">Desulfacinum infernum DSM 9756</name>
    <dbReference type="NCBI Taxonomy" id="1121391"/>
    <lineage>
        <taxon>Bacteria</taxon>
        <taxon>Pseudomonadati</taxon>
        <taxon>Thermodesulfobacteriota</taxon>
        <taxon>Syntrophobacteria</taxon>
        <taxon>Syntrophobacterales</taxon>
        <taxon>Syntrophobacteraceae</taxon>
        <taxon>Desulfacinum</taxon>
    </lineage>
</organism>